<keyword evidence="2" id="KW-1185">Reference proteome</keyword>
<dbReference type="Proteomes" id="UP001552594">
    <property type="component" value="Unassembled WGS sequence"/>
</dbReference>
<comment type="caution">
    <text evidence="1">The sequence shown here is derived from an EMBL/GenBank/DDBJ whole genome shotgun (WGS) entry which is preliminary data.</text>
</comment>
<organism evidence="1 2">
    <name type="scientific">Streptomyces orinoci</name>
    <name type="common">Streptoverticillium orinoci</name>
    <dbReference type="NCBI Taxonomy" id="67339"/>
    <lineage>
        <taxon>Bacteria</taxon>
        <taxon>Bacillati</taxon>
        <taxon>Actinomycetota</taxon>
        <taxon>Actinomycetes</taxon>
        <taxon>Kitasatosporales</taxon>
        <taxon>Streptomycetaceae</taxon>
        <taxon>Streptomyces</taxon>
    </lineage>
</organism>
<dbReference type="EMBL" id="JBFAUK010000033">
    <property type="protein sequence ID" value="MEV5510501.1"/>
    <property type="molecule type" value="Genomic_DNA"/>
</dbReference>
<dbReference type="RefSeq" id="WP_153068776.1">
    <property type="nucleotide sequence ID" value="NZ_JBFAUK010000033.1"/>
</dbReference>
<proteinExistence type="predicted"/>
<name>A0ABV3K5S6_STRON</name>
<reference evidence="1 2" key="1">
    <citation type="submission" date="2024-06" db="EMBL/GenBank/DDBJ databases">
        <title>The Natural Products Discovery Center: Release of the First 8490 Sequenced Strains for Exploring Actinobacteria Biosynthetic Diversity.</title>
        <authorList>
            <person name="Kalkreuter E."/>
            <person name="Kautsar S.A."/>
            <person name="Yang D."/>
            <person name="Bader C.D."/>
            <person name="Teijaro C.N."/>
            <person name="Fluegel L."/>
            <person name="Davis C.M."/>
            <person name="Simpson J.R."/>
            <person name="Lauterbach L."/>
            <person name="Steele A.D."/>
            <person name="Gui C."/>
            <person name="Meng S."/>
            <person name="Li G."/>
            <person name="Viehrig K."/>
            <person name="Ye F."/>
            <person name="Su P."/>
            <person name="Kiefer A.F."/>
            <person name="Nichols A."/>
            <person name="Cepeda A.J."/>
            <person name="Yan W."/>
            <person name="Fan B."/>
            <person name="Jiang Y."/>
            <person name="Adhikari A."/>
            <person name="Zheng C.-J."/>
            <person name="Schuster L."/>
            <person name="Cowan T.M."/>
            <person name="Smanski M.J."/>
            <person name="Chevrette M.G."/>
            <person name="De Carvalho L.P.S."/>
            <person name="Shen B."/>
        </authorList>
    </citation>
    <scope>NUCLEOTIDE SEQUENCE [LARGE SCALE GENOMIC DNA]</scope>
    <source>
        <strain evidence="1 2">NPDC052347</strain>
    </source>
</reference>
<sequence length="71" mass="7697">MLILVALVFDLAMLLFMVPEQAVRDHARGHRSRTAAAVGTTAAGPFDRLSPKRSPPRLGAVRCWQINSPAS</sequence>
<protein>
    <submittedName>
        <fullName evidence="1">Uncharacterized protein</fullName>
    </submittedName>
</protein>
<gene>
    <name evidence="1" type="ORF">AB0L16_29435</name>
</gene>
<accession>A0ABV3K5S6</accession>
<evidence type="ECO:0000313" key="2">
    <source>
        <dbReference type="Proteomes" id="UP001552594"/>
    </source>
</evidence>
<evidence type="ECO:0000313" key="1">
    <source>
        <dbReference type="EMBL" id="MEV5510501.1"/>
    </source>
</evidence>